<dbReference type="AlphaFoldDB" id="A0A6M3LND3"/>
<accession>A0A6M3LND3</accession>
<evidence type="ECO:0000313" key="1">
    <source>
        <dbReference type="EMBL" id="QJA94591.1"/>
    </source>
</evidence>
<protein>
    <submittedName>
        <fullName evidence="1">Uncharacterized protein</fullName>
    </submittedName>
</protein>
<name>A0A6M3LND3_9ZZZZ</name>
<dbReference type="EMBL" id="MT143244">
    <property type="protein sequence ID" value="QJA94591.1"/>
    <property type="molecule type" value="Genomic_DNA"/>
</dbReference>
<sequence length="60" mass="6931">MSRYDSTFDETWDIDVTHNGGFPYDFPFQFDRTEARAITQPTETWDSDIAKSGRYGVSSD</sequence>
<gene>
    <name evidence="1" type="ORF">MM415B03820_0013</name>
</gene>
<reference evidence="1" key="1">
    <citation type="submission" date="2020-03" db="EMBL/GenBank/DDBJ databases">
        <title>The deep terrestrial virosphere.</title>
        <authorList>
            <person name="Holmfeldt K."/>
            <person name="Nilsson E."/>
            <person name="Simone D."/>
            <person name="Lopez-Fernandez M."/>
            <person name="Wu X."/>
            <person name="de Brujin I."/>
            <person name="Lundin D."/>
            <person name="Andersson A."/>
            <person name="Bertilsson S."/>
            <person name="Dopson M."/>
        </authorList>
    </citation>
    <scope>NUCLEOTIDE SEQUENCE</scope>
    <source>
        <strain evidence="1">MM415B03820</strain>
    </source>
</reference>
<organism evidence="1">
    <name type="scientific">viral metagenome</name>
    <dbReference type="NCBI Taxonomy" id="1070528"/>
    <lineage>
        <taxon>unclassified sequences</taxon>
        <taxon>metagenomes</taxon>
        <taxon>organismal metagenomes</taxon>
    </lineage>
</organism>
<proteinExistence type="predicted"/>